<gene>
    <name evidence="2" type="ORF">C2845_PM15G09770</name>
</gene>
<dbReference type="AlphaFoldDB" id="A0A3L6Q7U4"/>
<evidence type="ECO:0000256" key="1">
    <source>
        <dbReference type="SAM" id="MobiDB-lite"/>
    </source>
</evidence>
<name>A0A3L6Q7U4_PANMI</name>
<dbReference type="EMBL" id="PQIB02000013">
    <property type="protein sequence ID" value="RLM74692.1"/>
    <property type="molecule type" value="Genomic_DNA"/>
</dbReference>
<evidence type="ECO:0000313" key="2">
    <source>
        <dbReference type="EMBL" id="RLM74692.1"/>
    </source>
</evidence>
<proteinExistence type="predicted"/>
<dbReference type="Proteomes" id="UP000275267">
    <property type="component" value="Unassembled WGS sequence"/>
</dbReference>
<protein>
    <submittedName>
        <fullName evidence="2">Uncharacterized protein</fullName>
    </submittedName>
</protein>
<feature type="compositionally biased region" description="Basic and acidic residues" evidence="1">
    <location>
        <begin position="1"/>
        <end position="12"/>
    </location>
</feature>
<comment type="caution">
    <text evidence="2">The sequence shown here is derived from an EMBL/GenBank/DDBJ whole genome shotgun (WGS) entry which is preliminary data.</text>
</comment>
<reference evidence="3" key="1">
    <citation type="journal article" date="2019" name="Nat. Commun.">
        <title>The genome of broomcorn millet.</title>
        <authorList>
            <person name="Zou C."/>
            <person name="Miki D."/>
            <person name="Li D."/>
            <person name="Tang Q."/>
            <person name="Xiao L."/>
            <person name="Rajput S."/>
            <person name="Deng P."/>
            <person name="Jia W."/>
            <person name="Huang R."/>
            <person name="Zhang M."/>
            <person name="Sun Y."/>
            <person name="Hu J."/>
            <person name="Fu X."/>
            <person name="Schnable P.S."/>
            <person name="Li F."/>
            <person name="Zhang H."/>
            <person name="Feng B."/>
            <person name="Zhu X."/>
            <person name="Liu R."/>
            <person name="Schnable J.C."/>
            <person name="Zhu J.-K."/>
            <person name="Zhang H."/>
        </authorList>
    </citation>
    <scope>NUCLEOTIDE SEQUENCE [LARGE SCALE GENOMIC DNA]</scope>
</reference>
<organism evidence="2 3">
    <name type="scientific">Panicum miliaceum</name>
    <name type="common">Proso millet</name>
    <name type="synonym">Broomcorn millet</name>
    <dbReference type="NCBI Taxonomy" id="4540"/>
    <lineage>
        <taxon>Eukaryota</taxon>
        <taxon>Viridiplantae</taxon>
        <taxon>Streptophyta</taxon>
        <taxon>Embryophyta</taxon>
        <taxon>Tracheophyta</taxon>
        <taxon>Spermatophyta</taxon>
        <taxon>Magnoliopsida</taxon>
        <taxon>Liliopsida</taxon>
        <taxon>Poales</taxon>
        <taxon>Poaceae</taxon>
        <taxon>PACMAD clade</taxon>
        <taxon>Panicoideae</taxon>
        <taxon>Panicodae</taxon>
        <taxon>Paniceae</taxon>
        <taxon>Panicinae</taxon>
        <taxon>Panicum</taxon>
        <taxon>Panicum sect. Panicum</taxon>
    </lineage>
</organism>
<evidence type="ECO:0000313" key="3">
    <source>
        <dbReference type="Proteomes" id="UP000275267"/>
    </source>
</evidence>
<keyword evidence="3" id="KW-1185">Reference proteome</keyword>
<accession>A0A3L6Q7U4</accession>
<sequence>MPERHTLSRSHPEAMQAPPPVARAADGRSAAAARGAWYRWSVVVCGSREKSHGTVNAVSSETLAISRRRRLSAAAARNIHAHAPAALAHSALLHRGSASNIWCARLSLAPSTHALTPS</sequence>
<feature type="region of interest" description="Disordered" evidence="1">
    <location>
        <begin position="1"/>
        <end position="26"/>
    </location>
</feature>